<comment type="caution">
    <text evidence="2">The sequence shown here is derived from an EMBL/GenBank/DDBJ whole genome shotgun (WGS) entry which is preliminary data.</text>
</comment>
<dbReference type="EMBL" id="JADGJW010000538">
    <property type="protein sequence ID" value="KAJ3215506.1"/>
    <property type="molecule type" value="Genomic_DNA"/>
</dbReference>
<evidence type="ECO:0008006" key="4">
    <source>
        <dbReference type="Google" id="ProtNLM"/>
    </source>
</evidence>
<keyword evidence="1" id="KW-1133">Transmembrane helix</keyword>
<organism evidence="2 3">
    <name type="scientific">Clydaea vesicula</name>
    <dbReference type="NCBI Taxonomy" id="447962"/>
    <lineage>
        <taxon>Eukaryota</taxon>
        <taxon>Fungi</taxon>
        <taxon>Fungi incertae sedis</taxon>
        <taxon>Chytridiomycota</taxon>
        <taxon>Chytridiomycota incertae sedis</taxon>
        <taxon>Chytridiomycetes</taxon>
        <taxon>Lobulomycetales</taxon>
        <taxon>Lobulomycetaceae</taxon>
        <taxon>Clydaea</taxon>
    </lineage>
</organism>
<keyword evidence="1" id="KW-0472">Membrane</keyword>
<feature type="transmembrane region" description="Helical" evidence="1">
    <location>
        <begin position="399"/>
        <end position="423"/>
    </location>
</feature>
<sequence>MSKKAKSSNRSISVRYVVFIQTLVITLLVFLIPFLIAQNSMQSSNNLSLETAKGIGSTLGAKIQLLSGSNVINEVQTFIEKFDNILLEFERTFISTNTSFSDFDVMYNVLLNLQTSTLAPIPYIYYGTESGIFFGMGTHTGGPLDSNLTILYVFNENEVPFGCQLCPNTPGHNSTQLVESYIGLNGLPNSTIRSISNGYIMKQRPWYVQALDAVQNFSVSSKSLWTDIYSFPEELNAVGIAISRPIKNLDGSLNGVIAADVIFDSLTYSLRSSKTLNGFAYVMNATGTLIGSSSDEPVYDINTRVPMKASQMNDTLIKTTGIYLEKLMINLNLSDFRSFGINGSQRFVIDDLLFQIEQIPNQIPILLVVNGAPKKDYLEDLDEVQFNLRRELVTNASQITIIAVAVFVILVSFSIIGTCLWIVRPLQQMITIMDQATRFDFTVLKNQDIIAKRSVLTEFASLQTSTIAMIKNFAQAINAFNELSTYRGGELDVSSNNYDVD</sequence>
<proteinExistence type="predicted"/>
<evidence type="ECO:0000256" key="1">
    <source>
        <dbReference type="SAM" id="Phobius"/>
    </source>
</evidence>
<gene>
    <name evidence="2" type="ORF">HK099_006321</name>
</gene>
<protein>
    <recommendedName>
        <fullName evidence="4">Cache domain-containing protein</fullName>
    </recommendedName>
</protein>
<evidence type="ECO:0000313" key="3">
    <source>
        <dbReference type="Proteomes" id="UP001211065"/>
    </source>
</evidence>
<dbReference type="AlphaFoldDB" id="A0AAD5U0E9"/>
<reference evidence="2" key="1">
    <citation type="submission" date="2020-05" db="EMBL/GenBank/DDBJ databases">
        <title>Phylogenomic resolution of chytrid fungi.</title>
        <authorList>
            <person name="Stajich J.E."/>
            <person name="Amses K."/>
            <person name="Simmons R."/>
            <person name="Seto K."/>
            <person name="Myers J."/>
            <person name="Bonds A."/>
            <person name="Quandt C.A."/>
            <person name="Barry K."/>
            <person name="Liu P."/>
            <person name="Grigoriev I."/>
            <person name="Longcore J.E."/>
            <person name="James T.Y."/>
        </authorList>
    </citation>
    <scope>NUCLEOTIDE SEQUENCE</scope>
    <source>
        <strain evidence="2">JEL0476</strain>
    </source>
</reference>
<dbReference type="Proteomes" id="UP001211065">
    <property type="component" value="Unassembled WGS sequence"/>
</dbReference>
<accession>A0AAD5U0E9</accession>
<name>A0AAD5U0E9_9FUNG</name>
<keyword evidence="1" id="KW-0812">Transmembrane</keyword>
<dbReference type="Gene3D" id="3.30.450.20">
    <property type="entry name" value="PAS domain"/>
    <property type="match status" value="1"/>
</dbReference>
<feature type="transmembrane region" description="Helical" evidence="1">
    <location>
        <begin position="12"/>
        <end position="36"/>
    </location>
</feature>
<evidence type="ECO:0000313" key="2">
    <source>
        <dbReference type="EMBL" id="KAJ3215506.1"/>
    </source>
</evidence>
<keyword evidence="3" id="KW-1185">Reference proteome</keyword>